<dbReference type="SUPFAM" id="SSF54001">
    <property type="entry name" value="Cysteine proteinases"/>
    <property type="match status" value="1"/>
</dbReference>
<name>A0ABQ6F858_9RHOO</name>
<evidence type="ECO:0000256" key="2">
    <source>
        <dbReference type="ARBA" id="ARBA00022670"/>
    </source>
</evidence>
<feature type="domain" description="NlpC/P60" evidence="5">
    <location>
        <begin position="5"/>
        <end position="144"/>
    </location>
</feature>
<dbReference type="PROSITE" id="PS51935">
    <property type="entry name" value="NLPC_P60"/>
    <property type="match status" value="1"/>
</dbReference>
<protein>
    <recommendedName>
        <fullName evidence="5">NlpC/P60 domain-containing protein</fullName>
    </recommendedName>
</protein>
<evidence type="ECO:0000256" key="3">
    <source>
        <dbReference type="ARBA" id="ARBA00022801"/>
    </source>
</evidence>
<evidence type="ECO:0000313" key="6">
    <source>
        <dbReference type="EMBL" id="GLT20780.1"/>
    </source>
</evidence>
<reference evidence="7" key="1">
    <citation type="journal article" date="2019" name="Int. J. Syst. Evol. Microbiol.">
        <title>The Global Catalogue of Microorganisms (GCM) 10K type strain sequencing project: providing services to taxonomists for standard genome sequencing and annotation.</title>
        <authorList>
            <consortium name="The Broad Institute Genomics Platform"/>
            <consortium name="The Broad Institute Genome Sequencing Center for Infectious Disease"/>
            <person name="Wu L."/>
            <person name="Ma J."/>
        </authorList>
    </citation>
    <scope>NUCLEOTIDE SEQUENCE [LARGE SCALE GENOMIC DNA]</scope>
    <source>
        <strain evidence="7">NBRC 102407</strain>
    </source>
</reference>
<sequence length="144" mass="15779">MKNENDARAAIVAEALRWVGTPWHHGAEVLGAGVDCARLVKAAYVGAGVRPDFRVEDYPIDFMLHADAERLVETIEAQGGRLVEVPQAGDVVVWRFGKSFSHAGIVVEWPAVVVHAFRPWGEVVASPGDADKLSGREARFYSLW</sequence>
<dbReference type="InterPro" id="IPR038765">
    <property type="entry name" value="Papain-like_cys_pep_sf"/>
</dbReference>
<keyword evidence="2" id="KW-0645">Protease</keyword>
<keyword evidence="4" id="KW-0788">Thiol protease</keyword>
<evidence type="ECO:0000259" key="5">
    <source>
        <dbReference type="PROSITE" id="PS51935"/>
    </source>
</evidence>
<comment type="similarity">
    <text evidence="1">Belongs to the peptidase C40 family.</text>
</comment>
<dbReference type="Proteomes" id="UP001157167">
    <property type="component" value="Unassembled WGS sequence"/>
</dbReference>
<dbReference type="EMBL" id="BSPX01000002">
    <property type="protein sequence ID" value="GLT20780.1"/>
    <property type="molecule type" value="Genomic_DNA"/>
</dbReference>
<evidence type="ECO:0000256" key="1">
    <source>
        <dbReference type="ARBA" id="ARBA00007074"/>
    </source>
</evidence>
<gene>
    <name evidence="6" type="ORF">GCM10007933_02320</name>
</gene>
<comment type="caution">
    <text evidence="6">The sequence shown here is derived from an EMBL/GenBank/DDBJ whole genome shotgun (WGS) entry which is preliminary data.</text>
</comment>
<organism evidence="6 7">
    <name type="scientific">Zoogloea oryzae</name>
    <dbReference type="NCBI Taxonomy" id="310767"/>
    <lineage>
        <taxon>Bacteria</taxon>
        <taxon>Pseudomonadati</taxon>
        <taxon>Pseudomonadota</taxon>
        <taxon>Betaproteobacteria</taxon>
        <taxon>Rhodocyclales</taxon>
        <taxon>Zoogloeaceae</taxon>
        <taxon>Zoogloea</taxon>
    </lineage>
</organism>
<keyword evidence="7" id="KW-1185">Reference proteome</keyword>
<proteinExistence type="inferred from homology"/>
<evidence type="ECO:0000256" key="4">
    <source>
        <dbReference type="ARBA" id="ARBA00022807"/>
    </source>
</evidence>
<evidence type="ECO:0000313" key="7">
    <source>
        <dbReference type="Proteomes" id="UP001157167"/>
    </source>
</evidence>
<dbReference type="RefSeq" id="WP_284186372.1">
    <property type="nucleotide sequence ID" value="NZ_BSPX01000002.1"/>
</dbReference>
<keyword evidence="3" id="KW-0378">Hydrolase</keyword>
<dbReference type="Gene3D" id="3.90.1720.10">
    <property type="entry name" value="endopeptidase domain like (from Nostoc punctiforme)"/>
    <property type="match status" value="1"/>
</dbReference>
<accession>A0ABQ6F858</accession>
<dbReference type="InterPro" id="IPR000064">
    <property type="entry name" value="NLP_P60_dom"/>
</dbReference>